<evidence type="ECO:0000256" key="3">
    <source>
        <dbReference type="ARBA" id="ARBA00022793"/>
    </source>
</evidence>
<dbReference type="Proteomes" id="UP000664545">
    <property type="component" value="Unassembled WGS sequence"/>
</dbReference>
<dbReference type="RefSeq" id="WP_206580747.1">
    <property type="nucleotide sequence ID" value="NZ_JAFJZZ010000001.1"/>
</dbReference>
<dbReference type="GO" id="GO:0044205">
    <property type="term" value="P:'de novo' UMP biosynthetic process"/>
    <property type="evidence" value="ECO:0007669"/>
    <property type="project" value="UniProtKB-UniRule"/>
</dbReference>
<sequence>MIDALLKKIEEMNNPTVVGLDPTLDMIPSGLKAEMMEQYGKTPRAVAEMFLTFNKCIMDSVYDIVPSVKPQIAMYEKYGLEGIRAYLETIEYAKEKGLIVIGDIKRGDISSTAAAYAAHIEGTQIEEEYFDLWKEDWVTLNPYLGIDGIQSFIDACNKKDRGIFVLVKTSNPSSSQLQDILVGDKTIYETVAELVEEWGSQSMGTMGYSRVGAVVGATHKEQGEQLRKRMPHTFFLVPGYGAQGATGADLRGFFDKEGKGCIVNSSRGIIAAYKKNEKFGEDIGAAAREAALEMKADLQY</sequence>
<evidence type="ECO:0000313" key="10">
    <source>
        <dbReference type="Proteomes" id="UP000664545"/>
    </source>
</evidence>
<dbReference type="InterPro" id="IPR013785">
    <property type="entry name" value="Aldolase_TIM"/>
</dbReference>
<reference evidence="9" key="1">
    <citation type="submission" date="2021-02" db="EMBL/GenBank/DDBJ databases">
        <title>Abyssanaerobacter marinus gen.nov., sp., nov, anaerobic bacterium isolated from the Onnuri vent field of Indian Ocean and suggestion of Mogibacteriaceae fam. nov., and proposal of reclassification of ambiguous this family's genus member.</title>
        <authorList>
            <person name="Kim Y.J."/>
            <person name="Yang J.-A."/>
        </authorList>
    </citation>
    <scope>NUCLEOTIDE SEQUENCE</scope>
    <source>
        <strain evidence="9">DSM 2634</strain>
    </source>
</reference>
<dbReference type="GO" id="GO:0004590">
    <property type="term" value="F:orotidine-5'-phosphate decarboxylase activity"/>
    <property type="evidence" value="ECO:0007669"/>
    <property type="project" value="UniProtKB-UniRule"/>
</dbReference>
<gene>
    <name evidence="7 9" type="primary">pyrF</name>
    <name evidence="9" type="ORF">JYB65_01145</name>
</gene>
<name>A0A939D6Y3_CLOAM</name>
<proteinExistence type="inferred from homology"/>
<dbReference type="EMBL" id="JAFJZZ010000001">
    <property type="protein sequence ID" value="MBN7771968.1"/>
    <property type="molecule type" value="Genomic_DNA"/>
</dbReference>
<evidence type="ECO:0000256" key="4">
    <source>
        <dbReference type="ARBA" id="ARBA00022975"/>
    </source>
</evidence>
<evidence type="ECO:0000256" key="5">
    <source>
        <dbReference type="ARBA" id="ARBA00023239"/>
    </source>
</evidence>
<dbReference type="AlphaFoldDB" id="A0A939D6Y3"/>
<comment type="caution">
    <text evidence="9">The sequence shown here is derived from an EMBL/GenBank/DDBJ whole genome shotgun (WGS) entry which is preliminary data.</text>
</comment>
<comment type="pathway">
    <text evidence="1 7">Pyrimidine metabolism; UMP biosynthesis via de novo pathway; UMP from orotate: step 2/2.</text>
</comment>
<comment type="catalytic activity">
    <reaction evidence="6 7">
        <text>orotidine 5'-phosphate + H(+) = UMP + CO2</text>
        <dbReference type="Rhea" id="RHEA:11596"/>
        <dbReference type="ChEBI" id="CHEBI:15378"/>
        <dbReference type="ChEBI" id="CHEBI:16526"/>
        <dbReference type="ChEBI" id="CHEBI:57538"/>
        <dbReference type="ChEBI" id="CHEBI:57865"/>
        <dbReference type="EC" id="4.1.1.23"/>
    </reaction>
</comment>
<dbReference type="InterPro" id="IPR011060">
    <property type="entry name" value="RibuloseP-bd_barrel"/>
</dbReference>
<organism evidence="9 10">
    <name type="scientific">Clostridium aminobutyricum</name>
    <dbReference type="NCBI Taxonomy" id="33953"/>
    <lineage>
        <taxon>Bacteria</taxon>
        <taxon>Bacillati</taxon>
        <taxon>Bacillota</taxon>
        <taxon>Clostridia</taxon>
        <taxon>Eubacteriales</taxon>
        <taxon>Clostridiaceae</taxon>
        <taxon>Clostridium</taxon>
    </lineage>
</organism>
<dbReference type="GO" id="GO:0006207">
    <property type="term" value="P:'de novo' pyrimidine nucleobase biosynthetic process"/>
    <property type="evidence" value="ECO:0007669"/>
    <property type="project" value="InterPro"/>
</dbReference>
<dbReference type="EC" id="4.1.1.23" evidence="7"/>
<dbReference type="PANTHER" id="PTHR43375">
    <property type="entry name" value="OROTIDINE 5'-PHOSPHATE DECARBOXYLASE"/>
    <property type="match status" value="1"/>
</dbReference>
<keyword evidence="3 7" id="KW-0210">Decarboxylase</keyword>
<keyword evidence="10" id="KW-1185">Reference proteome</keyword>
<dbReference type="HAMAP" id="MF_01215">
    <property type="entry name" value="OMPdecase_type2"/>
    <property type="match status" value="1"/>
</dbReference>
<evidence type="ECO:0000256" key="7">
    <source>
        <dbReference type="HAMAP-Rule" id="MF_01215"/>
    </source>
</evidence>
<accession>A0A939D6Y3</accession>
<dbReference type="InterPro" id="IPR001754">
    <property type="entry name" value="OMPdeCOase_dom"/>
</dbReference>
<dbReference type="PANTHER" id="PTHR43375:SF1">
    <property type="entry name" value="OROTIDINE 5'-PHOSPHATE DECARBOXYLASE"/>
    <property type="match status" value="1"/>
</dbReference>
<dbReference type="SMART" id="SM00934">
    <property type="entry name" value="OMPdecase"/>
    <property type="match status" value="1"/>
</dbReference>
<dbReference type="NCBIfam" id="TIGR02127">
    <property type="entry name" value="pyrF_sub2"/>
    <property type="match status" value="1"/>
</dbReference>
<dbReference type="CDD" id="cd04725">
    <property type="entry name" value="OMP_decarboxylase_like"/>
    <property type="match status" value="1"/>
</dbReference>
<keyword evidence="4 7" id="KW-0665">Pyrimidine biosynthesis</keyword>
<dbReference type="Gene3D" id="3.20.20.70">
    <property type="entry name" value="Aldolase class I"/>
    <property type="match status" value="1"/>
</dbReference>
<feature type="active site" description="Proton donor" evidence="7">
    <location>
        <position position="105"/>
    </location>
</feature>
<comment type="similarity">
    <text evidence="2 7">Belongs to the OMP decarboxylase family. Type 2 subfamily.</text>
</comment>
<keyword evidence="5 7" id="KW-0456">Lyase</keyword>
<dbReference type="InterPro" id="IPR011995">
    <property type="entry name" value="OMPdecase_type-2"/>
</dbReference>
<evidence type="ECO:0000256" key="1">
    <source>
        <dbReference type="ARBA" id="ARBA00004861"/>
    </source>
</evidence>
<evidence type="ECO:0000259" key="8">
    <source>
        <dbReference type="SMART" id="SM00934"/>
    </source>
</evidence>
<evidence type="ECO:0000313" key="9">
    <source>
        <dbReference type="EMBL" id="MBN7771968.1"/>
    </source>
</evidence>
<protein>
    <recommendedName>
        <fullName evidence="7">Orotidine 5'-phosphate decarboxylase</fullName>
        <ecNumber evidence="7">4.1.1.23</ecNumber>
    </recommendedName>
    <alternativeName>
        <fullName evidence="7">OMP decarboxylase</fullName>
        <shortName evidence="7">OMPDCase</shortName>
        <shortName evidence="7">OMPdecase</shortName>
    </alternativeName>
</protein>
<evidence type="ECO:0000256" key="6">
    <source>
        <dbReference type="ARBA" id="ARBA00049157"/>
    </source>
</evidence>
<evidence type="ECO:0000256" key="2">
    <source>
        <dbReference type="ARBA" id="ARBA00008847"/>
    </source>
</evidence>
<dbReference type="Pfam" id="PF00215">
    <property type="entry name" value="OMPdecase"/>
    <property type="match status" value="1"/>
</dbReference>
<dbReference type="SUPFAM" id="SSF51366">
    <property type="entry name" value="Ribulose-phoshate binding barrel"/>
    <property type="match status" value="1"/>
</dbReference>
<feature type="domain" description="Orotidine 5'-phosphate decarboxylase" evidence="8">
    <location>
        <begin position="15"/>
        <end position="282"/>
    </location>
</feature>